<evidence type="ECO:0000313" key="3">
    <source>
        <dbReference type="Proteomes" id="UP000712600"/>
    </source>
</evidence>
<evidence type="ECO:0000313" key="2">
    <source>
        <dbReference type="EMBL" id="KAF3589541.1"/>
    </source>
</evidence>
<proteinExistence type="predicted"/>
<evidence type="ECO:0000256" key="1">
    <source>
        <dbReference type="SAM" id="MobiDB-lite"/>
    </source>
</evidence>
<feature type="compositionally biased region" description="Low complexity" evidence="1">
    <location>
        <begin position="13"/>
        <end position="24"/>
    </location>
</feature>
<gene>
    <name evidence="2" type="ORF">F2Q69_00029133</name>
</gene>
<dbReference type="EMBL" id="QGKX02000088">
    <property type="protein sequence ID" value="KAF3589541.1"/>
    <property type="molecule type" value="Genomic_DNA"/>
</dbReference>
<dbReference type="Proteomes" id="UP000712600">
    <property type="component" value="Unassembled WGS sequence"/>
</dbReference>
<accession>A0A8S9S799</accession>
<sequence length="54" mass="6105">MSRNTKDKIAVRNNPGKTTPTATAPMANTYRNTVVLEKIEKLAATFRQKFYETS</sequence>
<reference evidence="2" key="1">
    <citation type="submission" date="2019-12" db="EMBL/GenBank/DDBJ databases">
        <title>Genome sequencing and annotation of Brassica cretica.</title>
        <authorList>
            <person name="Studholme D.J."/>
            <person name="Sarris P."/>
        </authorList>
    </citation>
    <scope>NUCLEOTIDE SEQUENCE</scope>
    <source>
        <strain evidence="2">PFS-109/04</strain>
        <tissue evidence="2">Leaf</tissue>
    </source>
</reference>
<name>A0A8S9S799_BRACR</name>
<dbReference type="AlphaFoldDB" id="A0A8S9S799"/>
<feature type="region of interest" description="Disordered" evidence="1">
    <location>
        <begin position="1"/>
        <end position="24"/>
    </location>
</feature>
<feature type="compositionally biased region" description="Basic and acidic residues" evidence="1">
    <location>
        <begin position="1"/>
        <end position="10"/>
    </location>
</feature>
<organism evidence="2 3">
    <name type="scientific">Brassica cretica</name>
    <name type="common">Mustard</name>
    <dbReference type="NCBI Taxonomy" id="69181"/>
    <lineage>
        <taxon>Eukaryota</taxon>
        <taxon>Viridiplantae</taxon>
        <taxon>Streptophyta</taxon>
        <taxon>Embryophyta</taxon>
        <taxon>Tracheophyta</taxon>
        <taxon>Spermatophyta</taxon>
        <taxon>Magnoliopsida</taxon>
        <taxon>eudicotyledons</taxon>
        <taxon>Gunneridae</taxon>
        <taxon>Pentapetalae</taxon>
        <taxon>rosids</taxon>
        <taxon>malvids</taxon>
        <taxon>Brassicales</taxon>
        <taxon>Brassicaceae</taxon>
        <taxon>Brassiceae</taxon>
        <taxon>Brassica</taxon>
    </lineage>
</organism>
<protein>
    <submittedName>
        <fullName evidence="2">Uncharacterized protein</fullName>
    </submittedName>
</protein>
<comment type="caution">
    <text evidence="2">The sequence shown here is derived from an EMBL/GenBank/DDBJ whole genome shotgun (WGS) entry which is preliminary data.</text>
</comment>